<organism evidence="1 2">
    <name type="scientific">Portunus trituberculatus</name>
    <name type="common">Swimming crab</name>
    <name type="synonym">Neptunus trituberculatus</name>
    <dbReference type="NCBI Taxonomy" id="210409"/>
    <lineage>
        <taxon>Eukaryota</taxon>
        <taxon>Metazoa</taxon>
        <taxon>Ecdysozoa</taxon>
        <taxon>Arthropoda</taxon>
        <taxon>Crustacea</taxon>
        <taxon>Multicrustacea</taxon>
        <taxon>Malacostraca</taxon>
        <taxon>Eumalacostraca</taxon>
        <taxon>Eucarida</taxon>
        <taxon>Decapoda</taxon>
        <taxon>Pleocyemata</taxon>
        <taxon>Brachyura</taxon>
        <taxon>Eubrachyura</taxon>
        <taxon>Portunoidea</taxon>
        <taxon>Portunidae</taxon>
        <taxon>Portuninae</taxon>
        <taxon>Portunus</taxon>
    </lineage>
</organism>
<dbReference type="Proteomes" id="UP000324222">
    <property type="component" value="Unassembled WGS sequence"/>
</dbReference>
<protein>
    <submittedName>
        <fullName evidence="1">Uncharacterized protein</fullName>
    </submittedName>
</protein>
<name>A0A5B7J0Y9_PORTR</name>
<dbReference type="EMBL" id="VSRR010075013">
    <property type="protein sequence ID" value="MPC87606.1"/>
    <property type="molecule type" value="Genomic_DNA"/>
</dbReference>
<reference evidence="1 2" key="1">
    <citation type="submission" date="2019-05" db="EMBL/GenBank/DDBJ databases">
        <title>Another draft genome of Portunus trituberculatus and its Hox gene families provides insights of decapod evolution.</title>
        <authorList>
            <person name="Jeong J.-H."/>
            <person name="Song I."/>
            <person name="Kim S."/>
            <person name="Choi T."/>
            <person name="Kim D."/>
            <person name="Ryu S."/>
            <person name="Kim W."/>
        </authorList>
    </citation>
    <scope>NUCLEOTIDE SEQUENCE [LARGE SCALE GENOMIC DNA]</scope>
    <source>
        <tissue evidence="1">Muscle</tissue>
    </source>
</reference>
<keyword evidence="2" id="KW-1185">Reference proteome</keyword>
<evidence type="ECO:0000313" key="1">
    <source>
        <dbReference type="EMBL" id="MPC87606.1"/>
    </source>
</evidence>
<dbReference type="AlphaFoldDB" id="A0A5B7J0Y9"/>
<gene>
    <name evidence="1" type="ORF">E2C01_082472</name>
</gene>
<proteinExistence type="predicted"/>
<accession>A0A5B7J0Y9</accession>
<evidence type="ECO:0000313" key="2">
    <source>
        <dbReference type="Proteomes" id="UP000324222"/>
    </source>
</evidence>
<sequence>MLFRGHFLSSFSLHFPSPFHYAFLHLLPFSCVHLPFSLPSPASFLFFTCLPHAHFLPLASLSPPSPSLSVRTSPTLSLSLCLSLSHICTHSIQRIPSHPSTPRGLQECLSFFKLIMMSLKRAGHVDGDPREECPFDPFPSRPFPSLRLPHLHNPSLEAASAAAAAAAAVKNKTELIITVRETKTNTPGIEDSPQITWS</sequence>
<comment type="caution">
    <text evidence="1">The sequence shown here is derived from an EMBL/GenBank/DDBJ whole genome shotgun (WGS) entry which is preliminary data.</text>
</comment>